<accession>X1EBK7</accession>
<dbReference type="InterPro" id="IPR029063">
    <property type="entry name" value="SAM-dependent_MTases_sf"/>
</dbReference>
<feature type="domain" description="DNA methylase adenine-specific" evidence="7">
    <location>
        <begin position="1"/>
        <end position="209"/>
    </location>
</feature>
<reference evidence="8" key="1">
    <citation type="journal article" date="2014" name="Front. Microbiol.">
        <title>High frequency of phylogenetically diverse reductive dehalogenase-homologous genes in deep subseafloor sedimentary metagenomes.</title>
        <authorList>
            <person name="Kawai M."/>
            <person name="Futagami T."/>
            <person name="Toyoda A."/>
            <person name="Takaki Y."/>
            <person name="Nishi S."/>
            <person name="Hori S."/>
            <person name="Arai W."/>
            <person name="Tsubouchi T."/>
            <person name="Morono Y."/>
            <person name="Uchiyama I."/>
            <person name="Ito T."/>
            <person name="Fujiyama A."/>
            <person name="Inagaki F."/>
            <person name="Takami H."/>
        </authorList>
    </citation>
    <scope>NUCLEOTIDE SEQUENCE</scope>
    <source>
        <strain evidence="8">Expedition CK06-06</strain>
    </source>
</reference>
<dbReference type="Gene3D" id="3.40.50.150">
    <property type="entry name" value="Vaccinia Virus protein VP39"/>
    <property type="match status" value="1"/>
</dbReference>
<keyword evidence="2" id="KW-0489">Methyltransferase</keyword>
<organism evidence="8">
    <name type="scientific">marine sediment metagenome</name>
    <dbReference type="NCBI Taxonomy" id="412755"/>
    <lineage>
        <taxon>unclassified sequences</taxon>
        <taxon>metagenomes</taxon>
        <taxon>ecological metagenomes</taxon>
    </lineage>
</organism>
<keyword evidence="4" id="KW-0949">S-adenosyl-L-methionine</keyword>
<dbReference type="EMBL" id="BART01034560">
    <property type="protein sequence ID" value="GAH06048.1"/>
    <property type="molecule type" value="Genomic_DNA"/>
</dbReference>
<evidence type="ECO:0000313" key="8">
    <source>
        <dbReference type="EMBL" id="GAH06048.1"/>
    </source>
</evidence>
<evidence type="ECO:0000256" key="6">
    <source>
        <dbReference type="ARBA" id="ARBA00047942"/>
    </source>
</evidence>
<evidence type="ECO:0000259" key="7">
    <source>
        <dbReference type="Pfam" id="PF02384"/>
    </source>
</evidence>
<dbReference type="GO" id="GO:0003677">
    <property type="term" value="F:DNA binding"/>
    <property type="evidence" value="ECO:0007669"/>
    <property type="project" value="InterPro"/>
</dbReference>
<dbReference type="SUPFAM" id="SSF53335">
    <property type="entry name" value="S-adenosyl-L-methionine-dependent methyltransferases"/>
    <property type="match status" value="1"/>
</dbReference>
<evidence type="ECO:0000256" key="5">
    <source>
        <dbReference type="ARBA" id="ARBA00022747"/>
    </source>
</evidence>
<feature type="non-terminal residue" evidence="8">
    <location>
        <position position="209"/>
    </location>
</feature>
<dbReference type="InterPro" id="IPR051537">
    <property type="entry name" value="DNA_Adenine_Mtase"/>
</dbReference>
<sequence length="209" mass="23710">REVGILMAHIIDAKEGEEVYDPACGSGGLLIKSQLYLKEKIAKDIGCVPEELKPKDIKRPLKIYGQEINPMTYAMANMNAFIHDMSADIQIGDTMKNPRFAEEGKLREFDKVTANPMWNQKFDLDVYENDSYNRFLFGISPKSSADWGWIQHMFSSLKEKGKMVVVIDTGAVSRGSGNVSSNKEKEIRKKFVDNDFIEAVILITENLFY</sequence>
<dbReference type="AlphaFoldDB" id="X1EBK7"/>
<dbReference type="PANTHER" id="PTHR42933">
    <property type="entry name" value="SLR6095 PROTEIN"/>
    <property type="match status" value="1"/>
</dbReference>
<gene>
    <name evidence="8" type="ORF">S01H4_59033</name>
</gene>
<name>X1EBK7_9ZZZZ</name>
<dbReference type="EC" id="2.1.1.72" evidence="1"/>
<comment type="caution">
    <text evidence="8">The sequence shown here is derived from an EMBL/GenBank/DDBJ whole genome shotgun (WGS) entry which is preliminary data.</text>
</comment>
<evidence type="ECO:0000256" key="2">
    <source>
        <dbReference type="ARBA" id="ARBA00022603"/>
    </source>
</evidence>
<evidence type="ECO:0000256" key="1">
    <source>
        <dbReference type="ARBA" id="ARBA00011900"/>
    </source>
</evidence>
<dbReference type="PANTHER" id="PTHR42933:SF3">
    <property type="entry name" value="TYPE I RESTRICTION ENZYME MJAVIII METHYLASE SUBUNIT"/>
    <property type="match status" value="1"/>
</dbReference>
<keyword evidence="5" id="KW-0680">Restriction system</keyword>
<comment type="catalytic activity">
    <reaction evidence="6">
        <text>a 2'-deoxyadenosine in DNA + S-adenosyl-L-methionine = an N(6)-methyl-2'-deoxyadenosine in DNA + S-adenosyl-L-homocysteine + H(+)</text>
        <dbReference type="Rhea" id="RHEA:15197"/>
        <dbReference type="Rhea" id="RHEA-COMP:12418"/>
        <dbReference type="Rhea" id="RHEA-COMP:12419"/>
        <dbReference type="ChEBI" id="CHEBI:15378"/>
        <dbReference type="ChEBI" id="CHEBI:57856"/>
        <dbReference type="ChEBI" id="CHEBI:59789"/>
        <dbReference type="ChEBI" id="CHEBI:90615"/>
        <dbReference type="ChEBI" id="CHEBI:90616"/>
        <dbReference type="EC" id="2.1.1.72"/>
    </reaction>
</comment>
<keyword evidence="3" id="KW-0808">Transferase</keyword>
<evidence type="ECO:0000256" key="3">
    <source>
        <dbReference type="ARBA" id="ARBA00022679"/>
    </source>
</evidence>
<dbReference type="GO" id="GO:0009007">
    <property type="term" value="F:site-specific DNA-methyltransferase (adenine-specific) activity"/>
    <property type="evidence" value="ECO:0007669"/>
    <property type="project" value="UniProtKB-EC"/>
</dbReference>
<dbReference type="InterPro" id="IPR003356">
    <property type="entry name" value="DNA_methylase_A-5"/>
</dbReference>
<evidence type="ECO:0000256" key="4">
    <source>
        <dbReference type="ARBA" id="ARBA00022691"/>
    </source>
</evidence>
<dbReference type="Pfam" id="PF02384">
    <property type="entry name" value="N6_Mtase"/>
    <property type="match status" value="1"/>
</dbReference>
<dbReference type="GO" id="GO:0009307">
    <property type="term" value="P:DNA restriction-modification system"/>
    <property type="evidence" value="ECO:0007669"/>
    <property type="project" value="UniProtKB-KW"/>
</dbReference>
<dbReference type="PRINTS" id="PR00507">
    <property type="entry name" value="N12N6MTFRASE"/>
</dbReference>
<dbReference type="GO" id="GO:0008170">
    <property type="term" value="F:N-methyltransferase activity"/>
    <property type="evidence" value="ECO:0007669"/>
    <property type="project" value="InterPro"/>
</dbReference>
<feature type="non-terminal residue" evidence="8">
    <location>
        <position position="1"/>
    </location>
</feature>
<dbReference type="GO" id="GO:0032259">
    <property type="term" value="P:methylation"/>
    <property type="evidence" value="ECO:0007669"/>
    <property type="project" value="UniProtKB-KW"/>
</dbReference>
<protein>
    <recommendedName>
        <fullName evidence="1">site-specific DNA-methyltransferase (adenine-specific)</fullName>
        <ecNumber evidence="1">2.1.1.72</ecNumber>
    </recommendedName>
</protein>
<proteinExistence type="predicted"/>